<comment type="pathway">
    <text evidence="10">Cofactor biosynthesis; pyridoxal 5'-phosphate biosynthesis.</text>
</comment>
<accession>A0A8A0RH98</accession>
<evidence type="ECO:0000256" key="12">
    <source>
        <dbReference type="PIRSR" id="PIRSR005639-2"/>
    </source>
</evidence>
<dbReference type="PANTHER" id="PTHR31559:SF0">
    <property type="entry name" value="PYRIDOXAL 5'-PHOSPHATE SYNTHASE SUBUNIT SNO1-RELATED"/>
    <property type="match status" value="1"/>
</dbReference>
<dbReference type="KEGG" id="kme:H0A61_00168"/>
<dbReference type="InterPro" id="IPR029062">
    <property type="entry name" value="Class_I_gatase-like"/>
</dbReference>
<dbReference type="GO" id="GO:0042823">
    <property type="term" value="P:pyridoxal phosphate biosynthetic process"/>
    <property type="evidence" value="ECO:0007669"/>
    <property type="project" value="UniProtKB-UniRule"/>
</dbReference>
<dbReference type="PROSITE" id="PS51273">
    <property type="entry name" value="GATASE_TYPE_1"/>
    <property type="match status" value="1"/>
</dbReference>
<keyword evidence="3 10" id="KW-0663">Pyridoxal phosphate</keyword>
<protein>
    <recommendedName>
        <fullName evidence="10">Pyridoxal 5'-phosphate synthase subunit PdxT</fullName>
        <ecNumber evidence="10">4.3.3.6</ecNumber>
    </recommendedName>
    <alternativeName>
        <fullName evidence="10">Pdx2</fullName>
    </alternativeName>
    <alternativeName>
        <fullName evidence="10">Pyridoxal 5'-phosphate synthase glutaminase subunit</fullName>
        <ecNumber evidence="10">3.5.1.2</ecNumber>
    </alternativeName>
</protein>
<evidence type="ECO:0000256" key="5">
    <source>
        <dbReference type="ARBA" id="ARBA00023239"/>
    </source>
</evidence>
<dbReference type="Pfam" id="PF01174">
    <property type="entry name" value="SNO"/>
    <property type="match status" value="1"/>
</dbReference>
<dbReference type="GO" id="GO:0008614">
    <property type="term" value="P:pyridoxine metabolic process"/>
    <property type="evidence" value="ECO:0007669"/>
    <property type="project" value="TreeGrafter"/>
</dbReference>
<dbReference type="GO" id="GO:0005829">
    <property type="term" value="C:cytosol"/>
    <property type="evidence" value="ECO:0007669"/>
    <property type="project" value="TreeGrafter"/>
</dbReference>
<sequence>MDWKLIDWTAKNAWLIEGGKMKKVGVLALQGSVEEHISILKKIEGIEPIKVKTREELMEVDRLIIPGGESTTMGKLLRDFNLLNPLVDRIKDGMPVWGTCAGMILLAKKIEGSPEGHLMVMDIQVRRNAYGRQIYSFMIRKVIPEFSNEKIPLIFIRAPYITEIGKNVTPLLELDGHILAAKQENMLATSFHPELTNNTVVHDYFCNKM</sequence>
<evidence type="ECO:0000313" key="13">
    <source>
        <dbReference type="EMBL" id="QSQ07851.1"/>
    </source>
</evidence>
<evidence type="ECO:0000256" key="1">
    <source>
        <dbReference type="ARBA" id="ARBA00008345"/>
    </source>
</evidence>
<evidence type="ECO:0000256" key="8">
    <source>
        <dbReference type="ARBA" id="ARBA00054599"/>
    </source>
</evidence>
<dbReference type="CDD" id="cd01749">
    <property type="entry name" value="GATase1_PB"/>
    <property type="match status" value="1"/>
</dbReference>
<comment type="catalytic activity">
    <reaction evidence="7 10">
        <text>L-glutamine + H2O = L-glutamate + NH4(+)</text>
        <dbReference type="Rhea" id="RHEA:15889"/>
        <dbReference type="ChEBI" id="CHEBI:15377"/>
        <dbReference type="ChEBI" id="CHEBI:28938"/>
        <dbReference type="ChEBI" id="CHEBI:29985"/>
        <dbReference type="ChEBI" id="CHEBI:58359"/>
        <dbReference type="EC" id="3.5.1.2"/>
    </reaction>
</comment>
<evidence type="ECO:0000256" key="10">
    <source>
        <dbReference type="HAMAP-Rule" id="MF_01615"/>
    </source>
</evidence>
<keyword evidence="5 10" id="KW-0456">Lyase</keyword>
<dbReference type="AlphaFoldDB" id="A0A8A0RH98"/>
<evidence type="ECO:0000256" key="9">
    <source>
        <dbReference type="ARBA" id="ARBA00064749"/>
    </source>
</evidence>
<dbReference type="PROSITE" id="PS01236">
    <property type="entry name" value="PDXT_SNO_1"/>
    <property type="match status" value="1"/>
</dbReference>
<evidence type="ECO:0000313" key="14">
    <source>
        <dbReference type="Proteomes" id="UP000662904"/>
    </source>
</evidence>
<dbReference type="NCBIfam" id="TIGR03800">
    <property type="entry name" value="PLP_synth_Pdx2"/>
    <property type="match status" value="1"/>
</dbReference>
<evidence type="ECO:0000256" key="3">
    <source>
        <dbReference type="ARBA" id="ARBA00022898"/>
    </source>
</evidence>
<dbReference type="EC" id="3.5.1.2" evidence="10"/>
<dbReference type="SUPFAM" id="SSF52317">
    <property type="entry name" value="Class I glutamine amidotransferase-like"/>
    <property type="match status" value="1"/>
</dbReference>
<dbReference type="EMBL" id="CP059066">
    <property type="protein sequence ID" value="QSQ07851.1"/>
    <property type="molecule type" value="Genomic_DNA"/>
</dbReference>
<dbReference type="PROSITE" id="PS51130">
    <property type="entry name" value="PDXT_SNO_2"/>
    <property type="match status" value="1"/>
</dbReference>
<dbReference type="GO" id="GO:0006543">
    <property type="term" value="P:L-glutamine catabolic process"/>
    <property type="evidence" value="ECO:0007669"/>
    <property type="project" value="UniProtKB-UniRule"/>
</dbReference>
<dbReference type="HAMAP" id="MF_01615">
    <property type="entry name" value="PdxT"/>
    <property type="match status" value="1"/>
</dbReference>
<organism evidence="13 14">
    <name type="scientific">Koleobacter methoxysyntrophicus</name>
    <dbReference type="NCBI Taxonomy" id="2751313"/>
    <lineage>
        <taxon>Bacteria</taxon>
        <taxon>Bacillati</taxon>
        <taxon>Bacillota</taxon>
        <taxon>Clostridia</taxon>
        <taxon>Koleobacterales</taxon>
        <taxon>Koleobacteraceae</taxon>
        <taxon>Koleobacter</taxon>
    </lineage>
</organism>
<evidence type="ECO:0000256" key="7">
    <source>
        <dbReference type="ARBA" id="ARBA00049534"/>
    </source>
</evidence>
<dbReference type="GO" id="GO:0036381">
    <property type="term" value="F:pyridoxal 5'-phosphate synthase (glutamine hydrolysing) activity"/>
    <property type="evidence" value="ECO:0007669"/>
    <property type="project" value="UniProtKB-UniRule"/>
</dbReference>
<gene>
    <name evidence="10 13" type="primary">pdxT</name>
    <name evidence="13" type="ORF">H0A61_00168</name>
</gene>
<feature type="binding site" evidence="10 12">
    <location>
        <begin position="156"/>
        <end position="157"/>
    </location>
    <ligand>
        <name>L-glutamine</name>
        <dbReference type="ChEBI" id="CHEBI:58359"/>
    </ligand>
</feature>
<evidence type="ECO:0000256" key="4">
    <source>
        <dbReference type="ARBA" id="ARBA00022962"/>
    </source>
</evidence>
<dbReference type="EC" id="4.3.3.6" evidence="10"/>
<feature type="binding site" evidence="10 12">
    <location>
        <begin position="68"/>
        <end position="70"/>
    </location>
    <ligand>
        <name>L-glutamine</name>
        <dbReference type="ChEBI" id="CHEBI:58359"/>
    </ligand>
</feature>
<comment type="function">
    <text evidence="8 10">Catalyzes the hydrolysis of glutamine to glutamate and ammonia as part of the biosynthesis of pyridoxal 5'-phosphate. The resulting ammonia molecule is channeled to the active site of PdxS.</text>
</comment>
<keyword evidence="4 10" id="KW-0315">Glutamine amidotransferase</keyword>
<evidence type="ECO:0000256" key="2">
    <source>
        <dbReference type="ARBA" id="ARBA00022801"/>
    </source>
</evidence>
<keyword evidence="14" id="KW-1185">Reference proteome</keyword>
<dbReference type="Gene3D" id="3.40.50.880">
    <property type="match status" value="1"/>
</dbReference>
<dbReference type="Proteomes" id="UP000662904">
    <property type="component" value="Chromosome"/>
</dbReference>
<feature type="active site" description="Nucleophile" evidence="10 11">
    <location>
        <position position="100"/>
    </location>
</feature>
<dbReference type="PIRSF" id="PIRSF005639">
    <property type="entry name" value="Glut_amidoT_SNO"/>
    <property type="match status" value="1"/>
</dbReference>
<reference evidence="13" key="1">
    <citation type="submission" date="2020-07" db="EMBL/GenBank/DDBJ databases">
        <title>Koleobacter methoxysyntrophicus gen. nov., sp. nov., a novel anaerobic bacterium isolated from deep subsurface oil field and proposal of Koleobacterales ord. nov. in the phylum Firmicutes.</title>
        <authorList>
            <person name="Sakamoto S."/>
            <person name="Tamaki H."/>
        </authorList>
    </citation>
    <scope>NUCLEOTIDE SEQUENCE</scope>
    <source>
        <strain evidence="13">NRmbB1</strain>
    </source>
</reference>
<comment type="similarity">
    <text evidence="1 10">Belongs to the glutaminase PdxT/SNO family.</text>
</comment>
<proteinExistence type="inferred from homology"/>
<dbReference type="GO" id="GO:0004359">
    <property type="term" value="F:glutaminase activity"/>
    <property type="evidence" value="ECO:0007669"/>
    <property type="project" value="UniProtKB-UniRule"/>
</dbReference>
<comment type="subunit">
    <text evidence="9 10">In the presence of PdxS, forms a dodecamer of heterodimers. Only shows activity in the heterodimer.</text>
</comment>
<dbReference type="FunFam" id="3.40.50.880:FF:000010">
    <property type="entry name" value="uncharacterized protein LOC100176842 isoform X2"/>
    <property type="match status" value="1"/>
</dbReference>
<feature type="binding site" evidence="10 12">
    <location>
        <position position="127"/>
    </location>
    <ligand>
        <name>L-glutamine</name>
        <dbReference type="ChEBI" id="CHEBI:58359"/>
    </ligand>
</feature>
<dbReference type="GO" id="GO:1903600">
    <property type="term" value="C:glutaminase complex"/>
    <property type="evidence" value="ECO:0007669"/>
    <property type="project" value="TreeGrafter"/>
</dbReference>
<feature type="active site" description="Charge relay system" evidence="10 11">
    <location>
        <position position="192"/>
    </location>
</feature>
<dbReference type="InterPro" id="IPR002161">
    <property type="entry name" value="PdxT/SNO"/>
</dbReference>
<dbReference type="InterPro" id="IPR021196">
    <property type="entry name" value="PdxT/SNO_CS"/>
</dbReference>
<keyword evidence="2 10" id="KW-0378">Hydrolase</keyword>
<evidence type="ECO:0000256" key="11">
    <source>
        <dbReference type="PIRSR" id="PIRSR005639-1"/>
    </source>
</evidence>
<name>A0A8A0RH98_9FIRM</name>
<comment type="catalytic activity">
    <reaction evidence="6 10">
        <text>aldehydo-D-ribose 5-phosphate + D-glyceraldehyde 3-phosphate + L-glutamine = pyridoxal 5'-phosphate + L-glutamate + phosphate + 3 H2O + H(+)</text>
        <dbReference type="Rhea" id="RHEA:31507"/>
        <dbReference type="ChEBI" id="CHEBI:15377"/>
        <dbReference type="ChEBI" id="CHEBI:15378"/>
        <dbReference type="ChEBI" id="CHEBI:29985"/>
        <dbReference type="ChEBI" id="CHEBI:43474"/>
        <dbReference type="ChEBI" id="CHEBI:58273"/>
        <dbReference type="ChEBI" id="CHEBI:58359"/>
        <dbReference type="ChEBI" id="CHEBI:59776"/>
        <dbReference type="ChEBI" id="CHEBI:597326"/>
        <dbReference type="EC" id="4.3.3.6"/>
    </reaction>
</comment>
<evidence type="ECO:0000256" key="6">
    <source>
        <dbReference type="ARBA" id="ARBA00047992"/>
    </source>
</evidence>
<dbReference type="UniPathway" id="UPA00245"/>
<feature type="active site" description="Charge relay system" evidence="10 11">
    <location>
        <position position="194"/>
    </location>
</feature>
<dbReference type="PANTHER" id="PTHR31559">
    <property type="entry name" value="PYRIDOXAL 5'-PHOSPHATE SYNTHASE SUBUNIT SNO"/>
    <property type="match status" value="1"/>
</dbReference>